<evidence type="ECO:0000313" key="1">
    <source>
        <dbReference type="EMBL" id="CEG08758.1"/>
    </source>
</evidence>
<gene>
    <name evidence="1" type="ORF">BN961_02176</name>
</gene>
<keyword evidence="2" id="KW-1185">Reference proteome</keyword>
<reference evidence="1 2" key="1">
    <citation type="journal article" date="2014" name="Genome Announc.">
        <title>Genome Sequence of Afipia felis Strain 76713, Isolated in Hospital Water Using an Amoeba Co-Culture Procedure.</title>
        <authorList>
            <person name="Benamar S."/>
            <person name="La Scola B."/>
            <person name="Croce O."/>
        </authorList>
    </citation>
    <scope>NUCLEOTIDE SEQUENCE [LARGE SCALE GENOMIC DNA]</scope>
    <source>
        <strain evidence="1 2">76713</strain>
    </source>
</reference>
<accession>A0A090N7K4</accession>
<dbReference type="EMBL" id="CCAZ020000001">
    <property type="protein sequence ID" value="CEG08758.1"/>
    <property type="molecule type" value="Genomic_DNA"/>
</dbReference>
<dbReference type="Proteomes" id="UP000035762">
    <property type="component" value="Unassembled WGS sequence"/>
</dbReference>
<name>A0A090N7K4_AFIFE</name>
<organism evidence="1 2">
    <name type="scientific">Afipia felis</name>
    <name type="common">Cat scratch disease bacillus</name>
    <dbReference type="NCBI Taxonomy" id="1035"/>
    <lineage>
        <taxon>Bacteria</taxon>
        <taxon>Pseudomonadati</taxon>
        <taxon>Pseudomonadota</taxon>
        <taxon>Alphaproteobacteria</taxon>
        <taxon>Hyphomicrobiales</taxon>
        <taxon>Nitrobacteraceae</taxon>
        <taxon>Afipia</taxon>
    </lineage>
</organism>
<protein>
    <submittedName>
        <fullName evidence="1">Uncharacterized protein</fullName>
    </submittedName>
</protein>
<comment type="caution">
    <text evidence="1">The sequence shown here is derived from an EMBL/GenBank/DDBJ whole genome shotgun (WGS) entry which is preliminary data.</text>
</comment>
<dbReference type="AlphaFoldDB" id="A0A090N7K4"/>
<sequence length="92" mass="10135">MAEGKRHTELPWRVSGKQSIRGPNGEYVAKANWRDGIENASLIVAAVNTCPAVEGLVEALESYVEYFEYEALGDLARSSLERFHSHQNGGEA</sequence>
<dbReference type="RefSeq" id="WP_048756619.1">
    <property type="nucleotide sequence ID" value="NZ_CCAZ020000001.1"/>
</dbReference>
<proteinExistence type="predicted"/>
<dbReference type="STRING" id="1035.BN961_02176"/>
<evidence type="ECO:0000313" key="2">
    <source>
        <dbReference type="Proteomes" id="UP000035762"/>
    </source>
</evidence>